<keyword evidence="3" id="KW-0963">Cytoplasm</keyword>
<dbReference type="AlphaFoldDB" id="A0A2S9K5W4"/>
<keyword evidence="6" id="KW-0131">Cell cycle</keyword>
<evidence type="ECO:0000256" key="8">
    <source>
        <dbReference type="ARBA" id="ARBA00026068"/>
    </source>
</evidence>
<evidence type="ECO:0000256" key="6">
    <source>
        <dbReference type="ARBA" id="ARBA00023306"/>
    </source>
</evidence>
<comment type="function">
    <text evidence="7">Activator of cell division through the inhibition of FtsZ GTPase activity, therefore promoting FtsZ assembly into bundles of protofilaments necessary for the formation of the division Z ring. It is recruited early at mid-cell but it is not essential for cell division.</text>
</comment>
<dbReference type="GO" id="GO:0032153">
    <property type="term" value="C:cell division site"/>
    <property type="evidence" value="ECO:0007669"/>
    <property type="project" value="TreeGrafter"/>
</dbReference>
<dbReference type="Gene3D" id="1.20.5.50">
    <property type="match status" value="1"/>
</dbReference>
<dbReference type="PANTHER" id="PTHR34981">
    <property type="entry name" value="CELL DIVISION PROTEIN ZAPA"/>
    <property type="match status" value="1"/>
</dbReference>
<evidence type="ECO:0000256" key="9">
    <source>
        <dbReference type="ARBA" id="ARBA00033158"/>
    </source>
</evidence>
<dbReference type="Proteomes" id="UP000238589">
    <property type="component" value="Unassembled WGS sequence"/>
</dbReference>
<comment type="subunit">
    <text evidence="8">Homodimer. Interacts with FtsZ.</text>
</comment>
<reference evidence="10 11" key="1">
    <citation type="submission" date="2018-03" db="EMBL/GenBank/DDBJ databases">
        <title>Comparative genomics illustrates the genes involved in a hyperalkaliphilic mechanisms of Serpentinomonas isolated from highly-alkaline calcium-rich serpentinized springs.</title>
        <authorList>
            <person name="Suzuki S."/>
            <person name="Ishii S."/>
            <person name="Walworth N."/>
            <person name="Bird L."/>
            <person name="Kuenen J.G."/>
            <person name="Nealson K.H."/>
        </authorList>
    </citation>
    <scope>NUCLEOTIDE SEQUENCE [LARGE SCALE GENOMIC DNA]</scope>
    <source>
        <strain evidence="10 11">P1</strain>
    </source>
</reference>
<gene>
    <name evidence="10" type="ORF">C6P64_06850</name>
</gene>
<organism evidence="10 11">
    <name type="scientific">Malikia granosa</name>
    <dbReference type="NCBI Taxonomy" id="263067"/>
    <lineage>
        <taxon>Bacteria</taxon>
        <taxon>Pseudomonadati</taxon>
        <taxon>Pseudomonadota</taxon>
        <taxon>Betaproteobacteria</taxon>
        <taxon>Burkholderiales</taxon>
        <taxon>Comamonadaceae</taxon>
        <taxon>Malikia</taxon>
    </lineage>
</organism>
<evidence type="ECO:0000313" key="10">
    <source>
        <dbReference type="EMBL" id="PRD65817.1"/>
    </source>
</evidence>
<keyword evidence="4 10" id="KW-0132">Cell division</keyword>
<dbReference type="GO" id="GO:0043093">
    <property type="term" value="P:FtsZ-dependent cytokinesis"/>
    <property type="evidence" value="ECO:0007669"/>
    <property type="project" value="TreeGrafter"/>
</dbReference>
<evidence type="ECO:0000256" key="1">
    <source>
        <dbReference type="ARBA" id="ARBA00004496"/>
    </source>
</evidence>
<comment type="subcellular location">
    <subcellularLocation>
        <location evidence="1">Cytoplasm</location>
    </subcellularLocation>
</comment>
<dbReference type="OrthoDB" id="5297208at2"/>
<dbReference type="GO" id="GO:0000917">
    <property type="term" value="P:division septum assembly"/>
    <property type="evidence" value="ECO:0007669"/>
    <property type="project" value="UniProtKB-KW"/>
</dbReference>
<evidence type="ECO:0000313" key="11">
    <source>
        <dbReference type="Proteomes" id="UP000238589"/>
    </source>
</evidence>
<accession>A0A2S9K5W4</accession>
<keyword evidence="11" id="KW-1185">Reference proteome</keyword>
<protein>
    <recommendedName>
        <fullName evidence="2">Cell division protein ZapA</fullName>
    </recommendedName>
    <alternativeName>
        <fullName evidence="9">Z ring-associated protein ZapA</fullName>
    </alternativeName>
</protein>
<dbReference type="EMBL" id="PVLQ01000023">
    <property type="protein sequence ID" value="PRD65817.1"/>
    <property type="molecule type" value="Genomic_DNA"/>
</dbReference>
<dbReference type="InterPro" id="IPR007838">
    <property type="entry name" value="Cell_div_ZapA-like"/>
</dbReference>
<evidence type="ECO:0000256" key="3">
    <source>
        <dbReference type="ARBA" id="ARBA00022490"/>
    </source>
</evidence>
<dbReference type="SUPFAM" id="SSF102829">
    <property type="entry name" value="Cell division protein ZapA-like"/>
    <property type="match status" value="1"/>
</dbReference>
<evidence type="ECO:0000256" key="2">
    <source>
        <dbReference type="ARBA" id="ARBA00015195"/>
    </source>
</evidence>
<dbReference type="PANTHER" id="PTHR34981:SF1">
    <property type="entry name" value="CELL DIVISION PROTEIN ZAPA"/>
    <property type="match status" value="1"/>
</dbReference>
<dbReference type="InterPro" id="IPR042233">
    <property type="entry name" value="Cell_div_ZapA_N"/>
</dbReference>
<dbReference type="Pfam" id="PF05164">
    <property type="entry name" value="ZapA"/>
    <property type="match status" value="1"/>
</dbReference>
<keyword evidence="5" id="KW-0717">Septation</keyword>
<evidence type="ECO:0000256" key="5">
    <source>
        <dbReference type="ARBA" id="ARBA00023210"/>
    </source>
</evidence>
<dbReference type="RefSeq" id="WP_105747848.1">
    <property type="nucleotide sequence ID" value="NZ_PVLQ01000023.1"/>
</dbReference>
<dbReference type="InterPro" id="IPR036192">
    <property type="entry name" value="Cell_div_ZapA-like_sf"/>
</dbReference>
<comment type="caution">
    <text evidence="10">The sequence shown here is derived from an EMBL/GenBank/DDBJ whole genome shotgun (WGS) entry which is preliminary data.</text>
</comment>
<name>A0A2S9K5W4_9BURK</name>
<evidence type="ECO:0000256" key="7">
    <source>
        <dbReference type="ARBA" id="ARBA00024910"/>
    </source>
</evidence>
<proteinExistence type="predicted"/>
<sequence length="104" mass="11118">MSQRNASQKLEVQIMGQSYTLSCPEGGAAALQDAVDKVDATMCAIRDAGRIKSRDRIAVLACLNIAHELGQGQAEASHQQRLGSLLERLDQALASNDSPEPATR</sequence>
<dbReference type="Gene3D" id="3.30.160.880">
    <property type="entry name" value="Cell division protein ZapA protomer, N-terminal domain"/>
    <property type="match status" value="1"/>
</dbReference>
<evidence type="ECO:0000256" key="4">
    <source>
        <dbReference type="ARBA" id="ARBA00022618"/>
    </source>
</evidence>
<dbReference type="GO" id="GO:0030428">
    <property type="term" value="C:cell septum"/>
    <property type="evidence" value="ECO:0007669"/>
    <property type="project" value="TreeGrafter"/>
</dbReference>
<dbReference type="GO" id="GO:0005829">
    <property type="term" value="C:cytosol"/>
    <property type="evidence" value="ECO:0007669"/>
    <property type="project" value="TreeGrafter"/>
</dbReference>
<dbReference type="GO" id="GO:0000921">
    <property type="term" value="P:septin ring assembly"/>
    <property type="evidence" value="ECO:0007669"/>
    <property type="project" value="TreeGrafter"/>
</dbReference>